<sequence length="645" mass="75138">MLVKLKLFKDKNDTLAKQLNALRESHAELEHTVQRKSDEVGQLERQCCSLQEDLQKSLTQSEHAESLALSLDQATARAREAEAECSNLRDKMGELLDRNDRLEIESQHLKSELASLKEQADMLASDNEAFQNLVENLKRARQNLEQELKAQHEQHTKAIKDLENRYQKQLEEEKSSDATASLKRDFAQMQEKYNQILYRHRDLEEEFHVVVEEKKKLEAKCAQLVEDCSAANQALALMEKQGSAGHKTFQELDLLRQEHQQLQERFHQLKSSQLKAEERLVQSASQESLSMKAKLEEANRTIEELRAAKEQATSEEVRRLQQHLNELNQRHAALVEQSQAKEGRWSQERKQLKHIEEHLKQAARELNGELEELRAQHEEALKSKLDLRTQMEQAQKDNRALTQQVQNWRSYIRDFESGKSEQGRDVEVERLRMELEQTATQLHQLGLRNEEMSVDLSKVLEEKNGLKQLLAHTQDVLRHREAQLLRLQSPPLSRDGVHVIEMEGSPQPTDDAAALQHRMRELEHERRELEQRVQELSENLSTERQRRHLLEGELGEIEWGVPALPSGHSLDNESHRLLLHDDVIKIPATDYSITRQFMSHASKLRRWLQGRQRNCRLAIRRRKYGQITLGLYLVLIHIILLAYLV</sequence>
<accession>A0A131YUU6</accession>
<dbReference type="AlphaFoldDB" id="A0A131YUU6"/>
<feature type="transmembrane region" description="Helical" evidence="2">
    <location>
        <begin position="624"/>
        <end position="644"/>
    </location>
</feature>
<dbReference type="PANTHER" id="PTHR18887">
    <property type="entry name" value="GOLGI-ASSOCIATED PROTEIN GCP360-RELATED"/>
    <property type="match status" value="1"/>
</dbReference>
<feature type="coiled-coil region" evidence="1">
    <location>
        <begin position="512"/>
        <end position="553"/>
    </location>
</feature>
<dbReference type="InterPro" id="IPR026202">
    <property type="entry name" value="GOLGB1"/>
</dbReference>
<keyword evidence="2" id="KW-0472">Membrane</keyword>
<protein>
    <submittedName>
        <fullName evidence="3">Dna directed rna polymer</fullName>
    </submittedName>
</protein>
<feature type="coiled-coil region" evidence="1">
    <location>
        <begin position="5"/>
        <end position="448"/>
    </location>
</feature>
<name>A0A131YUU6_RHIAP</name>
<proteinExistence type="predicted"/>
<evidence type="ECO:0000256" key="2">
    <source>
        <dbReference type="SAM" id="Phobius"/>
    </source>
</evidence>
<dbReference type="PANTHER" id="PTHR18887:SF5">
    <property type="entry name" value="GOLGIN SUBFAMILY B MEMBER 1-LIKE"/>
    <property type="match status" value="1"/>
</dbReference>
<keyword evidence="2" id="KW-1133">Transmembrane helix</keyword>
<dbReference type="GO" id="GO:0005794">
    <property type="term" value="C:Golgi apparatus"/>
    <property type="evidence" value="ECO:0007669"/>
    <property type="project" value="InterPro"/>
</dbReference>
<evidence type="ECO:0000256" key="1">
    <source>
        <dbReference type="SAM" id="Coils"/>
    </source>
</evidence>
<dbReference type="EMBL" id="GEDV01006262">
    <property type="protein sequence ID" value="JAP82295.1"/>
    <property type="molecule type" value="Transcribed_RNA"/>
</dbReference>
<keyword evidence="1" id="KW-0175">Coiled coil</keyword>
<keyword evidence="2" id="KW-0812">Transmembrane</keyword>
<reference evidence="3" key="1">
    <citation type="journal article" date="2016" name="Ticks Tick Borne Dis.">
        <title>De novo assembly and annotation of the salivary gland transcriptome of Rhipicephalus appendiculatus male and female ticks during blood feeding.</title>
        <authorList>
            <person name="de Castro M.H."/>
            <person name="de Klerk D."/>
            <person name="Pienaar R."/>
            <person name="Latif A.A."/>
            <person name="Rees D.J."/>
            <person name="Mans B.J."/>
        </authorList>
    </citation>
    <scope>NUCLEOTIDE SEQUENCE</scope>
    <source>
        <tissue evidence="3">Salivary glands</tissue>
    </source>
</reference>
<evidence type="ECO:0000313" key="3">
    <source>
        <dbReference type="EMBL" id="JAP82295.1"/>
    </source>
</evidence>
<organism evidence="3">
    <name type="scientific">Rhipicephalus appendiculatus</name>
    <name type="common">Brown ear tick</name>
    <dbReference type="NCBI Taxonomy" id="34631"/>
    <lineage>
        <taxon>Eukaryota</taxon>
        <taxon>Metazoa</taxon>
        <taxon>Ecdysozoa</taxon>
        <taxon>Arthropoda</taxon>
        <taxon>Chelicerata</taxon>
        <taxon>Arachnida</taxon>
        <taxon>Acari</taxon>
        <taxon>Parasitiformes</taxon>
        <taxon>Ixodida</taxon>
        <taxon>Ixodoidea</taxon>
        <taxon>Ixodidae</taxon>
        <taxon>Rhipicephalinae</taxon>
        <taxon>Rhipicephalus</taxon>
        <taxon>Rhipicephalus</taxon>
    </lineage>
</organism>